<evidence type="ECO:0000256" key="1">
    <source>
        <dbReference type="SAM" id="MobiDB-lite"/>
    </source>
</evidence>
<dbReference type="InterPro" id="IPR000477">
    <property type="entry name" value="RT_dom"/>
</dbReference>
<evidence type="ECO:0000259" key="2">
    <source>
        <dbReference type="PROSITE" id="PS50878"/>
    </source>
</evidence>
<name>A0A6G0W678_9STRA</name>
<dbReference type="PROSITE" id="PS50878">
    <property type="entry name" value="RT_POL"/>
    <property type="match status" value="1"/>
</dbReference>
<organism evidence="3 4">
    <name type="scientific">Aphanomyces euteiches</name>
    <dbReference type="NCBI Taxonomy" id="100861"/>
    <lineage>
        <taxon>Eukaryota</taxon>
        <taxon>Sar</taxon>
        <taxon>Stramenopiles</taxon>
        <taxon>Oomycota</taxon>
        <taxon>Saprolegniomycetes</taxon>
        <taxon>Saprolegniales</taxon>
        <taxon>Verrucalvaceae</taxon>
        <taxon>Aphanomyces</taxon>
    </lineage>
</organism>
<evidence type="ECO:0000313" key="4">
    <source>
        <dbReference type="Proteomes" id="UP000481153"/>
    </source>
</evidence>
<gene>
    <name evidence="3" type="ORF">Ae201684_019041</name>
</gene>
<dbReference type="CDD" id="cd01647">
    <property type="entry name" value="RT_LTR"/>
    <property type="match status" value="1"/>
</dbReference>
<comment type="caution">
    <text evidence="3">The sequence shown here is derived from an EMBL/GenBank/DDBJ whole genome shotgun (WGS) entry which is preliminary data.</text>
</comment>
<accession>A0A6G0W678</accession>
<dbReference type="Gene3D" id="3.10.10.10">
    <property type="entry name" value="HIV Type 1 Reverse Transcriptase, subunit A, domain 1"/>
    <property type="match status" value="1"/>
</dbReference>
<reference evidence="3 4" key="1">
    <citation type="submission" date="2019-07" db="EMBL/GenBank/DDBJ databases">
        <title>Genomics analysis of Aphanomyces spp. identifies a new class of oomycete effector associated with host adaptation.</title>
        <authorList>
            <person name="Gaulin E."/>
        </authorList>
    </citation>
    <scope>NUCLEOTIDE SEQUENCE [LARGE SCALE GENOMIC DNA]</scope>
    <source>
        <strain evidence="3 4">ATCC 201684</strain>
    </source>
</reference>
<dbReference type="InterPro" id="IPR021109">
    <property type="entry name" value="Peptidase_aspartic_dom_sf"/>
</dbReference>
<dbReference type="PANTHER" id="PTHR33064">
    <property type="entry name" value="POL PROTEIN"/>
    <property type="match status" value="1"/>
</dbReference>
<dbReference type="EMBL" id="VJMJ01000380">
    <property type="protein sequence ID" value="KAF0721606.1"/>
    <property type="molecule type" value="Genomic_DNA"/>
</dbReference>
<dbReference type="Gene3D" id="3.30.70.270">
    <property type="match status" value="1"/>
</dbReference>
<dbReference type="Gene3D" id="2.40.70.10">
    <property type="entry name" value="Acid Proteases"/>
    <property type="match status" value="1"/>
</dbReference>
<feature type="domain" description="Reverse transcriptase" evidence="2">
    <location>
        <begin position="573"/>
        <end position="753"/>
    </location>
</feature>
<dbReference type="VEuPathDB" id="FungiDB:AeMF1_006536"/>
<dbReference type="PANTHER" id="PTHR33064:SF37">
    <property type="entry name" value="RIBONUCLEASE H"/>
    <property type="match status" value="1"/>
</dbReference>
<dbReference type="InterPro" id="IPR043128">
    <property type="entry name" value="Rev_trsase/Diguanyl_cyclase"/>
</dbReference>
<protein>
    <recommendedName>
        <fullName evidence="2">Reverse transcriptase domain-containing protein</fullName>
    </recommendedName>
</protein>
<dbReference type="Pfam" id="PF00078">
    <property type="entry name" value="RVT_1"/>
    <property type="match status" value="1"/>
</dbReference>
<feature type="region of interest" description="Disordered" evidence="1">
    <location>
        <begin position="216"/>
        <end position="253"/>
    </location>
</feature>
<keyword evidence="4" id="KW-1185">Reference proteome</keyword>
<dbReference type="Proteomes" id="UP000481153">
    <property type="component" value="Unassembled WGS sequence"/>
</dbReference>
<dbReference type="AlphaFoldDB" id="A0A6G0W678"/>
<dbReference type="CDD" id="cd00303">
    <property type="entry name" value="retropepsin_like"/>
    <property type="match status" value="1"/>
</dbReference>
<dbReference type="InterPro" id="IPR043502">
    <property type="entry name" value="DNA/RNA_pol_sf"/>
</dbReference>
<dbReference type="SUPFAM" id="SSF56672">
    <property type="entry name" value="DNA/RNA polymerases"/>
    <property type="match status" value="1"/>
</dbReference>
<evidence type="ECO:0000313" key="3">
    <source>
        <dbReference type="EMBL" id="KAF0721606.1"/>
    </source>
</evidence>
<sequence length="779" mass="88320">MEAKTRQASAHFNKPFHPDEFKQLVSLDNIACPELKKPDLSEMKSFWKKYVRYRKELDEKYKMFGGSVAIQFKNVRQCMDEYTFESLCLYRWWTRDPDDVSDEDVNCLFEADCLGSKVDIKIFLDKLEKDLKMDKSVTRYVLSLASPSYYEIEVEAARRYFLNALEPISVRKKISTELRFSKKRYMVWKDFVDLCIDYMKTWCMYEDVFKSDTRPEAKPEARKKFDRPSQKPRVEKKQAESADTAAPGDAKAKASKPSYTCLKCQSVDYNVWKCPKLKDEAEAKSLLKAYYDAKRVAKPKKPNVDSLLSATGSDFIQAVCAGLEMKVLFDSGADVCVISRDFVRRATASGSTLHLKPLQAPVTALAFNGTPVVIRDGVKIDLSIPTNAGPIDMTNLRCWVQDDDLPPGCADLLVSKSVMRQLGFDQQTLLLNAQSIRPVWDFEPEYDPTTGQRLVGSLRVNAHDDLIHDGDEMCLPRPQPLDQQKIHVRNILDGKLEVAWQNGMDPVAHAKLTSLLTKFEDVFRIEIGRDPPVKVPPMVVKLKPGATPVKCGARRYSLNHREFMKTHMEDLCEAGLMYYNDSSAWASPPYIVAKPGTNKYRMTVDVRSVNSRTEPVQWPMPVIEVVMKNLAGSTCFVALDFFKGYWQFPLDPSCRDLYTIMTDLGCYTSNRIPTGGSGSVAYCQATVTNMFKSILYKCLLVWIDDLLVYATTHSDLMNCFEEVLSICSETGLKLNPDKCEFFATELKWCGKLVSGSGVRHDPGRIAALQSMSLPRTGRI</sequence>
<dbReference type="VEuPathDB" id="FungiDB:AeMF1_013992"/>
<proteinExistence type="predicted"/>
<dbReference type="InterPro" id="IPR051320">
    <property type="entry name" value="Viral_Replic_Matur_Polypro"/>
</dbReference>
<feature type="compositionally biased region" description="Basic and acidic residues" evidence="1">
    <location>
        <begin position="216"/>
        <end position="240"/>
    </location>
</feature>